<keyword evidence="2" id="KW-0812">Transmembrane</keyword>
<evidence type="ECO:0000256" key="1">
    <source>
        <dbReference type="SAM" id="MobiDB-lite"/>
    </source>
</evidence>
<feature type="compositionally biased region" description="Basic and acidic residues" evidence="1">
    <location>
        <begin position="322"/>
        <end position="336"/>
    </location>
</feature>
<evidence type="ECO:0000313" key="3">
    <source>
        <dbReference type="EMBL" id="SHG62052.1"/>
    </source>
</evidence>
<gene>
    <name evidence="3" type="ORF">SAMN05443575_2399</name>
</gene>
<dbReference type="AlphaFoldDB" id="A0A1M5LAC9"/>
<feature type="transmembrane region" description="Helical" evidence="2">
    <location>
        <begin position="23"/>
        <end position="45"/>
    </location>
</feature>
<feature type="compositionally biased region" description="Low complexity" evidence="1">
    <location>
        <begin position="577"/>
        <end position="586"/>
    </location>
</feature>
<feature type="region of interest" description="Disordered" evidence="1">
    <location>
        <begin position="56"/>
        <end position="84"/>
    </location>
</feature>
<proteinExistence type="predicted"/>
<dbReference type="STRING" id="1206085.SAMN05443575_2399"/>
<dbReference type="EMBL" id="FQVU01000003">
    <property type="protein sequence ID" value="SHG62052.1"/>
    <property type="molecule type" value="Genomic_DNA"/>
</dbReference>
<feature type="region of interest" description="Disordered" evidence="1">
    <location>
        <begin position="229"/>
        <end position="259"/>
    </location>
</feature>
<keyword evidence="4" id="KW-1185">Reference proteome</keyword>
<feature type="compositionally biased region" description="Low complexity" evidence="1">
    <location>
        <begin position="337"/>
        <end position="348"/>
    </location>
</feature>
<dbReference type="InterPro" id="IPR035451">
    <property type="entry name" value="Ada-like_dom_sf"/>
</dbReference>
<feature type="compositionally biased region" description="Low complexity" evidence="1">
    <location>
        <begin position="593"/>
        <end position="602"/>
    </location>
</feature>
<protein>
    <submittedName>
        <fullName evidence="3">Uncharacterized protein</fullName>
    </submittedName>
</protein>
<organism evidence="3 4">
    <name type="scientific">Jatrophihabitans endophyticus</name>
    <dbReference type="NCBI Taxonomy" id="1206085"/>
    <lineage>
        <taxon>Bacteria</taxon>
        <taxon>Bacillati</taxon>
        <taxon>Actinomycetota</taxon>
        <taxon>Actinomycetes</taxon>
        <taxon>Jatrophihabitantales</taxon>
        <taxon>Jatrophihabitantaceae</taxon>
        <taxon>Jatrophihabitans</taxon>
    </lineage>
</organism>
<keyword evidence="2" id="KW-0472">Membrane</keyword>
<evidence type="ECO:0000256" key="2">
    <source>
        <dbReference type="SAM" id="Phobius"/>
    </source>
</evidence>
<sequence>MLLIGLLVVAVACVIVGVVTGQAAWLIASLVASVLAAAVLVRSYLVLQRRRTAKRQDKAERRAAKASRAGADRSSRRAGSSAVSGDAAVDAAGGGAADGGVAGGTDDDVVVVDGKPDYHRVGCPRLRDETTIAIPRSQALADGFAACGVCTPSAPDGSEAGQQAAPAAVSLAKDAGTGADAQVWVADGYPEYHVEGCGELGGLDAEPVPYSQAVEDGFQPCVVCNPDATRGVAPTTPPPAATDRPDDTGAGDRPGRDDDLVWVADGFPDYHRDGCARLADHSDEAVPREQAVEDGFTPCAVCRPEDAEPALHAVDGGGDVAADDRGDDDRDDDDRGAAAGSGTASVAAAGGGDAAGRQVWVVDGFPDYHRENCSAIAALDHEPVPHEQAVEDGFAPCSVCRPEEPAARDVVVVDGLPDYHLPGCAALAGLPEETVPHEQAVEDGFAPCSVCRPEGAGPGDTVTVGHPPAAPGGEPDAERAVPPAAEPDAGIALVADAPVDDAADDAAADVLVVDGHPDFHRAGCARLLGLEEESIPRDQALEDGFAPCPACQPDGAPLAVTPVAPGVPAVPVTTATAPAEPAAQLEPEPEPAPAVQSEPAPATRGDSQVWVVEGRPRYHQQDCLIIKGRAARPMPEQAAVDDGFLPCSLCQR</sequence>
<dbReference type="RefSeq" id="WP_073390478.1">
    <property type="nucleotide sequence ID" value="NZ_FQVU01000003.1"/>
</dbReference>
<name>A0A1M5LAC9_9ACTN</name>
<feature type="region of interest" description="Disordered" evidence="1">
    <location>
        <begin position="310"/>
        <end position="353"/>
    </location>
</feature>
<feature type="region of interest" description="Disordered" evidence="1">
    <location>
        <begin position="577"/>
        <end position="607"/>
    </location>
</feature>
<dbReference type="OrthoDB" id="3638805at2"/>
<keyword evidence="2" id="KW-1133">Transmembrane helix</keyword>
<accession>A0A1M5LAC9</accession>
<reference evidence="3 4" key="1">
    <citation type="submission" date="2016-11" db="EMBL/GenBank/DDBJ databases">
        <authorList>
            <person name="Jaros S."/>
            <person name="Januszkiewicz K."/>
            <person name="Wedrychowicz H."/>
        </authorList>
    </citation>
    <scope>NUCLEOTIDE SEQUENCE [LARGE SCALE GENOMIC DNA]</scope>
    <source>
        <strain evidence="3 4">DSM 45627</strain>
    </source>
</reference>
<dbReference type="Proteomes" id="UP000186132">
    <property type="component" value="Unassembled WGS sequence"/>
</dbReference>
<dbReference type="SUPFAM" id="SSF57884">
    <property type="entry name" value="Ada DNA repair protein, N-terminal domain (N-Ada 10)"/>
    <property type="match status" value="1"/>
</dbReference>
<evidence type="ECO:0000313" key="4">
    <source>
        <dbReference type="Proteomes" id="UP000186132"/>
    </source>
</evidence>